<accession>A0A9P5N6W1</accession>
<dbReference type="OrthoDB" id="5835829at2759"/>
<dbReference type="Pfam" id="PF00201">
    <property type="entry name" value="UDPGT"/>
    <property type="match status" value="1"/>
</dbReference>
<sequence>MVATKHYVFSAFPAWESFKGHIRSFCILGARLVKEDENVVVTIIIDSRMLDKAHDEISAELRSGLSQTALQRIRVLASYQSDEYNVDRTQIMKSLAESYGPVYQALMNSEPVACAVKGTIFDAVVPPNAVILDVTRTITEKSVPIFAWMTGHASSIIRIFGPENMGGIGNLAAKIAKEAARTGAIPEEIGEKTYDGTVVRVPGLPAMYDYEFFPQKLPFEIPISMVLQGCYSLLEQCDGVLVTSAYSFEPEPLDEMKSWFSSWNKPAYVIGPLLPSGFGTVPETPRGANDIEEFLDKAVMQHGQKSVLFISFGTVFYPAFPEYIEELIEALIEKKFPFATGWFLSHCGHNSVIESLACGIPMIAWPFSADQPGAAAHLTENLDVAFELIEVRTGDKGLKPLLRNGRAPKGTREAVGVEIKEVIEGCRGPKGDKMRNNAEDMKGKFADAWKEDGAGRKELYDFIEKHM</sequence>
<dbReference type="InterPro" id="IPR002213">
    <property type="entry name" value="UDP_glucos_trans"/>
</dbReference>
<evidence type="ECO:0008006" key="4">
    <source>
        <dbReference type="Google" id="ProtNLM"/>
    </source>
</evidence>
<dbReference type="AlphaFoldDB" id="A0A9P5N6W1"/>
<protein>
    <recommendedName>
        <fullName evidence="4">UDP-Glycosyltransferase/glycogen phosphorylase</fullName>
    </recommendedName>
</protein>
<dbReference type="PANTHER" id="PTHR48045:SF31">
    <property type="entry name" value="UDP-GLYCOSYLTRANSFERASE 76B1-LIKE"/>
    <property type="match status" value="1"/>
</dbReference>
<dbReference type="GO" id="GO:0008194">
    <property type="term" value="F:UDP-glycosyltransferase activity"/>
    <property type="evidence" value="ECO:0007669"/>
    <property type="project" value="InterPro"/>
</dbReference>
<organism evidence="2 3">
    <name type="scientific">Gymnopilus junonius</name>
    <name type="common">Spectacular rustgill mushroom</name>
    <name type="synonym">Gymnopilus spectabilis subsp. junonius</name>
    <dbReference type="NCBI Taxonomy" id="109634"/>
    <lineage>
        <taxon>Eukaryota</taxon>
        <taxon>Fungi</taxon>
        <taxon>Dikarya</taxon>
        <taxon>Basidiomycota</taxon>
        <taxon>Agaricomycotina</taxon>
        <taxon>Agaricomycetes</taxon>
        <taxon>Agaricomycetidae</taxon>
        <taxon>Agaricales</taxon>
        <taxon>Agaricineae</taxon>
        <taxon>Hymenogastraceae</taxon>
        <taxon>Gymnopilus</taxon>
    </lineage>
</organism>
<dbReference type="Gene3D" id="3.40.50.2000">
    <property type="entry name" value="Glycogen Phosphorylase B"/>
    <property type="match status" value="2"/>
</dbReference>
<evidence type="ECO:0000256" key="1">
    <source>
        <dbReference type="ARBA" id="ARBA00022679"/>
    </source>
</evidence>
<keyword evidence="1" id="KW-0808">Transferase</keyword>
<reference evidence="2" key="1">
    <citation type="submission" date="2020-11" db="EMBL/GenBank/DDBJ databases">
        <authorList>
            <consortium name="DOE Joint Genome Institute"/>
            <person name="Ahrendt S."/>
            <person name="Riley R."/>
            <person name="Andreopoulos W."/>
            <person name="LaButti K."/>
            <person name="Pangilinan J."/>
            <person name="Ruiz-duenas F.J."/>
            <person name="Barrasa J.M."/>
            <person name="Sanchez-Garcia M."/>
            <person name="Camarero S."/>
            <person name="Miyauchi S."/>
            <person name="Serrano A."/>
            <person name="Linde D."/>
            <person name="Babiker R."/>
            <person name="Drula E."/>
            <person name="Ayuso-Fernandez I."/>
            <person name="Pacheco R."/>
            <person name="Padilla G."/>
            <person name="Ferreira P."/>
            <person name="Barriuso J."/>
            <person name="Kellner H."/>
            <person name="Castanera R."/>
            <person name="Alfaro M."/>
            <person name="Ramirez L."/>
            <person name="Pisabarro A.G."/>
            <person name="Kuo A."/>
            <person name="Tritt A."/>
            <person name="Lipzen A."/>
            <person name="He G."/>
            <person name="Yan M."/>
            <person name="Ng V."/>
            <person name="Cullen D."/>
            <person name="Martin F."/>
            <person name="Rosso M.-N."/>
            <person name="Henrissat B."/>
            <person name="Hibbett D."/>
            <person name="Martinez A.T."/>
            <person name="Grigoriev I.V."/>
        </authorList>
    </citation>
    <scope>NUCLEOTIDE SEQUENCE</scope>
    <source>
        <strain evidence="2">AH 44721</strain>
    </source>
</reference>
<dbReference type="EMBL" id="JADNYJ010000421">
    <property type="protein sequence ID" value="KAF8869585.1"/>
    <property type="molecule type" value="Genomic_DNA"/>
</dbReference>
<evidence type="ECO:0000313" key="3">
    <source>
        <dbReference type="Proteomes" id="UP000724874"/>
    </source>
</evidence>
<keyword evidence="3" id="KW-1185">Reference proteome</keyword>
<proteinExistence type="predicted"/>
<gene>
    <name evidence="2" type="ORF">CPB84DRAFT_1754948</name>
</gene>
<dbReference type="PANTHER" id="PTHR48045">
    <property type="entry name" value="UDP-GLYCOSYLTRANSFERASE 72B1"/>
    <property type="match status" value="1"/>
</dbReference>
<dbReference type="Proteomes" id="UP000724874">
    <property type="component" value="Unassembled WGS sequence"/>
</dbReference>
<comment type="caution">
    <text evidence="2">The sequence shown here is derived from an EMBL/GenBank/DDBJ whole genome shotgun (WGS) entry which is preliminary data.</text>
</comment>
<dbReference type="SUPFAM" id="SSF53756">
    <property type="entry name" value="UDP-Glycosyltransferase/glycogen phosphorylase"/>
    <property type="match status" value="1"/>
</dbReference>
<evidence type="ECO:0000313" key="2">
    <source>
        <dbReference type="EMBL" id="KAF8869585.1"/>
    </source>
</evidence>
<name>A0A9P5N6W1_GYMJU</name>